<dbReference type="HOGENOM" id="CLU_007550_0_0_1"/>
<dbReference type="Gene3D" id="1.25.40.10">
    <property type="entry name" value="Tetratricopeptide repeat domain"/>
    <property type="match status" value="1"/>
</dbReference>
<keyword evidence="3" id="KW-0539">Nucleus</keyword>
<evidence type="ECO:0000256" key="4">
    <source>
        <dbReference type="SAM" id="MobiDB-lite"/>
    </source>
</evidence>
<comment type="similarity">
    <text evidence="2">Belongs to the NRDE2 family.</text>
</comment>
<dbReference type="PANTHER" id="PTHR13471:SF0">
    <property type="entry name" value="NUCLEAR EXOSOME REGULATOR NRDE2"/>
    <property type="match status" value="1"/>
</dbReference>
<dbReference type="GO" id="GO:0031048">
    <property type="term" value="P:regulatory ncRNA-mediated heterochromatin formation"/>
    <property type="evidence" value="ECO:0007669"/>
    <property type="project" value="TreeGrafter"/>
</dbReference>
<organism evidence="5">
    <name type="scientific">Talaromyces marneffei PM1</name>
    <dbReference type="NCBI Taxonomy" id="1077442"/>
    <lineage>
        <taxon>Eukaryota</taxon>
        <taxon>Fungi</taxon>
        <taxon>Dikarya</taxon>
        <taxon>Ascomycota</taxon>
        <taxon>Pezizomycotina</taxon>
        <taxon>Eurotiomycetes</taxon>
        <taxon>Eurotiomycetidae</taxon>
        <taxon>Eurotiales</taxon>
        <taxon>Trichocomaceae</taxon>
        <taxon>Talaromyces</taxon>
        <taxon>Talaromyces sect. Talaromyces</taxon>
    </lineage>
</organism>
<dbReference type="EMBL" id="JPOX01000026">
    <property type="protein sequence ID" value="KFX44838.1"/>
    <property type="molecule type" value="Genomic_DNA"/>
</dbReference>
<feature type="region of interest" description="Disordered" evidence="4">
    <location>
        <begin position="1"/>
        <end position="83"/>
    </location>
</feature>
<reference evidence="5" key="1">
    <citation type="journal article" date="2014" name="PLoS Genet.">
        <title>Signature Gene Expression Reveals Novel Clues to the Molecular Mechanisms of Dimorphic Transition in Penicillium marneffei.</title>
        <authorList>
            <person name="Yang E."/>
            <person name="Wang G."/>
            <person name="Cai J."/>
            <person name="Woo P.C."/>
            <person name="Lau S.K."/>
            <person name="Yuen K.-Y."/>
            <person name="Chow W.-N."/>
            <person name="Lin X."/>
        </authorList>
    </citation>
    <scope>NUCLEOTIDE SEQUENCE [LARGE SCALE GENOMIC DNA]</scope>
    <source>
        <strain evidence="5">PM1</strain>
    </source>
</reference>
<feature type="region of interest" description="Disordered" evidence="4">
    <location>
        <begin position="220"/>
        <end position="254"/>
    </location>
</feature>
<dbReference type="PANTHER" id="PTHR13471">
    <property type="entry name" value="TETRATRICOPEPTIDE-LIKE HELICAL"/>
    <property type="match status" value="1"/>
</dbReference>
<protein>
    <submittedName>
        <fullName evidence="5">Protein NRDE2 like</fullName>
    </submittedName>
</protein>
<gene>
    <name evidence="5" type="ORF">GQ26_0260990</name>
</gene>
<feature type="compositionally biased region" description="Basic and acidic residues" evidence="4">
    <location>
        <begin position="22"/>
        <end position="39"/>
    </location>
</feature>
<evidence type="ECO:0000313" key="5">
    <source>
        <dbReference type="EMBL" id="KFX44838.1"/>
    </source>
</evidence>
<accession>A0A093XHX9</accession>
<evidence type="ECO:0000256" key="1">
    <source>
        <dbReference type="ARBA" id="ARBA00004123"/>
    </source>
</evidence>
<dbReference type="InterPro" id="IPR011990">
    <property type="entry name" value="TPR-like_helical_dom_sf"/>
</dbReference>
<evidence type="ECO:0000256" key="2">
    <source>
        <dbReference type="ARBA" id="ARBA00009265"/>
    </source>
</evidence>
<dbReference type="eggNOG" id="KOG1972">
    <property type="taxonomic scope" value="Eukaryota"/>
</dbReference>
<feature type="region of interest" description="Disordered" evidence="4">
    <location>
        <begin position="177"/>
        <end position="207"/>
    </location>
</feature>
<comment type="subcellular location">
    <subcellularLocation>
        <location evidence="1">Nucleus</location>
    </subcellularLocation>
</comment>
<dbReference type="InterPro" id="IPR013633">
    <property type="entry name" value="NRDE-2"/>
</dbReference>
<feature type="compositionally biased region" description="Acidic residues" evidence="4">
    <location>
        <begin position="227"/>
        <end position="246"/>
    </location>
</feature>
<evidence type="ECO:0000256" key="3">
    <source>
        <dbReference type="ARBA" id="ARBA00023242"/>
    </source>
</evidence>
<proteinExistence type="inferred from homology"/>
<feature type="compositionally biased region" description="Basic residues" evidence="4">
    <location>
        <begin position="40"/>
        <end position="55"/>
    </location>
</feature>
<feature type="compositionally biased region" description="Basic and acidic residues" evidence="4">
    <location>
        <begin position="56"/>
        <end position="68"/>
    </location>
</feature>
<comment type="caution">
    <text evidence="5">The sequence shown here is derived from an EMBL/GenBank/DDBJ whole genome shotgun (WGS) entry which is preliminary data.</text>
</comment>
<sequence length="1069" mass="122177">MQQEKPVPKFASFKAKPSPTGDVKKSRRADDERRDERSRQRSRHHSHSRRSHSRDRRREQRSHREERPASPAPPPTKDESQDFYTIDRRGDIHNVVYGTIHRYSIPQYHRAGRGGVVGLPSRFKIDRAYDGEDYVVIRTGGWIPDGARQKTKSILARADTKERKVFKLRQKPVTDDQEDLSKGFIPLSHDGSRKRRKMSGGYLSSDVSDDEADKYGYRSIHGKANPEEDIPSDMEASLESDTDEEGSAVRWDREANKQNSELLRRAEDNPRDVDAWVEVIKYQNTLLTGSDISRQLTAAEKRSLADIKVSLYEKALKKVGKHPDKDRLLLGYLEEGATLWESKRLAEQWHAILKHNPGYISLWMRYIDFRQTAFLEFTFERCKDVYLECMDMNASSEVNAEQESIQAYLFLRMTLFMREAGYSELAAGLWQAILEMTLFRPEKYSNSSKVDILNGFASFWDSEVARIGDPGSKGWNSGKSVELESVSNDAQTLLEVESLFSSWSMEERRLSHSSRLPARTADLVENDDPFRVVLWSDIEPFLPFFTSWKDKSILIHEFLKFCYLPPLRQTSTSASGGNAFLRTELVQLSDSSLINMTNARPDEAIQPNPSAIFNVAPLQNMIHSVDTLFSNGNWFRSMQIWKDITNHDQTIIDTEWVRRSLKLLVGAFPQDDELATLALAVEYAIKPNDGKKYAKSLLKKRSASLPLYNTFALMECRSGNLSTASHVWASTFSIAATLSEAQRLEYGSLIRSWVWEYLGQSKPESAVQILSSIPDFTINLETLQQAKQMNMSPAQRLKTERFLIECSDHAVSLQDLTSFTAWTDVIALLHYLLNSVSLPSALEVYTSTFSRLASSSLATESFKSSALELMHQSRSRLVYHHITTKHTYKPSAIRDLFIESTTLFPHNTLLLSLFTWNEFRFRVDERIRSVFHSHPTSSSTEVPITTSLLTILIEVTRPVYTGATIHSARAAFERALQPSSPSGNATPSPSLWKLYIIFELHRTKDISAAQNVFYRAMRACPWSKDILMLAFPTLSPTHKERGAELFVDSDGEEDWWELRRIYNVLLDKE</sequence>
<name>A0A093XHX9_TALMA</name>
<dbReference type="Pfam" id="PF08424">
    <property type="entry name" value="NRDE-2"/>
    <property type="match status" value="1"/>
</dbReference>
<dbReference type="GO" id="GO:0071013">
    <property type="term" value="C:catalytic step 2 spliceosome"/>
    <property type="evidence" value="ECO:0007669"/>
    <property type="project" value="TreeGrafter"/>
</dbReference>
<dbReference type="GO" id="GO:1902369">
    <property type="term" value="P:negative regulation of RNA catabolic process"/>
    <property type="evidence" value="ECO:0007669"/>
    <property type="project" value="TreeGrafter"/>
</dbReference>
<dbReference type="AlphaFoldDB" id="A0A093XHX9"/>